<organism evidence="2 3">
    <name type="scientific">Eucalyptus globulus</name>
    <name type="common">Tasmanian blue gum</name>
    <dbReference type="NCBI Taxonomy" id="34317"/>
    <lineage>
        <taxon>Eukaryota</taxon>
        <taxon>Viridiplantae</taxon>
        <taxon>Streptophyta</taxon>
        <taxon>Embryophyta</taxon>
        <taxon>Tracheophyta</taxon>
        <taxon>Spermatophyta</taxon>
        <taxon>Magnoliopsida</taxon>
        <taxon>eudicotyledons</taxon>
        <taxon>Gunneridae</taxon>
        <taxon>Pentapetalae</taxon>
        <taxon>rosids</taxon>
        <taxon>malvids</taxon>
        <taxon>Myrtales</taxon>
        <taxon>Myrtaceae</taxon>
        <taxon>Myrtoideae</taxon>
        <taxon>Eucalypteae</taxon>
        <taxon>Eucalyptus</taxon>
    </lineage>
</organism>
<accession>A0ABD3L175</accession>
<feature type="compositionally biased region" description="Basic residues" evidence="1">
    <location>
        <begin position="57"/>
        <end position="68"/>
    </location>
</feature>
<gene>
    <name evidence="2" type="ORF">ACJRO7_014747</name>
</gene>
<comment type="caution">
    <text evidence="2">The sequence shown here is derived from an EMBL/GenBank/DDBJ whole genome shotgun (WGS) entry which is preliminary data.</text>
</comment>
<sequence>MTRRRTTVLAKPHRNTNSGTLPSPALPSKRIAAPTAAGEKFENDSRGKNAAAPRIGGIRRRGPGRRGSRFPNLGGPRQILAPRRPFRSPPALLLDVGGWRVVVVGGWRVV</sequence>
<proteinExistence type="predicted"/>
<evidence type="ECO:0000313" key="2">
    <source>
        <dbReference type="EMBL" id="KAL3745675.1"/>
    </source>
</evidence>
<dbReference type="EMBL" id="JBJKBG010000003">
    <property type="protein sequence ID" value="KAL3745675.1"/>
    <property type="molecule type" value="Genomic_DNA"/>
</dbReference>
<feature type="region of interest" description="Disordered" evidence="1">
    <location>
        <begin position="1"/>
        <end position="84"/>
    </location>
</feature>
<evidence type="ECO:0000313" key="3">
    <source>
        <dbReference type="Proteomes" id="UP001634007"/>
    </source>
</evidence>
<dbReference type="Proteomes" id="UP001634007">
    <property type="component" value="Unassembled WGS sequence"/>
</dbReference>
<dbReference type="AlphaFoldDB" id="A0ABD3L175"/>
<reference evidence="2 3" key="1">
    <citation type="submission" date="2024-11" db="EMBL/GenBank/DDBJ databases">
        <title>Chromosome-level genome assembly of Eucalyptus globulus Labill. provides insights into its genome evolution.</title>
        <authorList>
            <person name="Li X."/>
        </authorList>
    </citation>
    <scope>NUCLEOTIDE SEQUENCE [LARGE SCALE GENOMIC DNA]</scope>
    <source>
        <strain evidence="2">CL2024</strain>
        <tissue evidence="2">Fresh tender leaves</tissue>
    </source>
</reference>
<feature type="compositionally biased region" description="Basic residues" evidence="1">
    <location>
        <begin position="1"/>
        <end position="14"/>
    </location>
</feature>
<keyword evidence="3" id="KW-1185">Reference proteome</keyword>
<evidence type="ECO:0000256" key="1">
    <source>
        <dbReference type="SAM" id="MobiDB-lite"/>
    </source>
</evidence>
<protein>
    <submittedName>
        <fullName evidence="2">Uncharacterized protein</fullName>
    </submittedName>
</protein>
<name>A0ABD3L175_EUCGL</name>